<feature type="region of interest" description="Disordered" evidence="1">
    <location>
        <begin position="1"/>
        <end position="28"/>
    </location>
</feature>
<protein>
    <submittedName>
        <fullName evidence="2">Uncharacterized protein</fullName>
    </submittedName>
</protein>
<dbReference type="Proteomes" id="UP000242715">
    <property type="component" value="Unassembled WGS sequence"/>
</dbReference>
<accession>A0A2Z6PEC3</accession>
<feature type="compositionally biased region" description="Polar residues" evidence="1">
    <location>
        <begin position="1"/>
        <end position="10"/>
    </location>
</feature>
<evidence type="ECO:0000313" key="3">
    <source>
        <dbReference type="Proteomes" id="UP000242715"/>
    </source>
</evidence>
<reference evidence="3" key="1">
    <citation type="journal article" date="2017" name="Front. Plant Sci.">
        <title>Climate Clever Clovers: New Paradigm to Reduce the Environmental Footprint of Ruminants by Breeding Low Methanogenic Forages Utilizing Haplotype Variation.</title>
        <authorList>
            <person name="Kaur P."/>
            <person name="Appels R."/>
            <person name="Bayer P.E."/>
            <person name="Keeble-Gagnere G."/>
            <person name="Wang J."/>
            <person name="Hirakawa H."/>
            <person name="Shirasawa K."/>
            <person name="Vercoe P."/>
            <person name="Stefanova K."/>
            <person name="Durmic Z."/>
            <person name="Nichols P."/>
            <person name="Revell C."/>
            <person name="Isobe S.N."/>
            <person name="Edwards D."/>
            <person name="Erskine W."/>
        </authorList>
    </citation>
    <scope>NUCLEOTIDE SEQUENCE [LARGE SCALE GENOMIC DNA]</scope>
    <source>
        <strain evidence="3">cv. Daliak</strain>
    </source>
</reference>
<sequence length="71" mass="7703">MDLETCNSPPQLGPPPTHPAQDQPEAQGHVVVEPHAQGQDVVEPQVVAEPHTDDNPSPLGMLYMFPVVQTR</sequence>
<organism evidence="2 3">
    <name type="scientific">Trifolium subterraneum</name>
    <name type="common">Subterranean clover</name>
    <dbReference type="NCBI Taxonomy" id="3900"/>
    <lineage>
        <taxon>Eukaryota</taxon>
        <taxon>Viridiplantae</taxon>
        <taxon>Streptophyta</taxon>
        <taxon>Embryophyta</taxon>
        <taxon>Tracheophyta</taxon>
        <taxon>Spermatophyta</taxon>
        <taxon>Magnoliopsida</taxon>
        <taxon>eudicotyledons</taxon>
        <taxon>Gunneridae</taxon>
        <taxon>Pentapetalae</taxon>
        <taxon>rosids</taxon>
        <taxon>fabids</taxon>
        <taxon>Fabales</taxon>
        <taxon>Fabaceae</taxon>
        <taxon>Papilionoideae</taxon>
        <taxon>50 kb inversion clade</taxon>
        <taxon>NPAAA clade</taxon>
        <taxon>Hologalegina</taxon>
        <taxon>IRL clade</taxon>
        <taxon>Trifolieae</taxon>
        <taxon>Trifolium</taxon>
    </lineage>
</organism>
<gene>
    <name evidence="2" type="ORF">TSUD_245710</name>
</gene>
<evidence type="ECO:0000256" key="1">
    <source>
        <dbReference type="SAM" id="MobiDB-lite"/>
    </source>
</evidence>
<dbReference type="AlphaFoldDB" id="A0A2Z6PEC3"/>
<keyword evidence="3" id="KW-1185">Reference proteome</keyword>
<name>A0A2Z6PEC3_TRISU</name>
<dbReference type="EMBL" id="DF974500">
    <property type="protein sequence ID" value="GAU48980.1"/>
    <property type="molecule type" value="Genomic_DNA"/>
</dbReference>
<proteinExistence type="predicted"/>
<evidence type="ECO:0000313" key="2">
    <source>
        <dbReference type="EMBL" id="GAU48980.1"/>
    </source>
</evidence>